<dbReference type="Proteomes" id="UP000249324">
    <property type="component" value="Unassembled WGS sequence"/>
</dbReference>
<dbReference type="PROSITE" id="PS50977">
    <property type="entry name" value="HTH_TETR_2"/>
    <property type="match status" value="1"/>
</dbReference>
<dbReference type="InterPro" id="IPR041490">
    <property type="entry name" value="KstR2_TetR_C"/>
</dbReference>
<dbReference type="Gene3D" id="1.10.10.60">
    <property type="entry name" value="Homeodomain-like"/>
    <property type="match status" value="1"/>
</dbReference>
<evidence type="ECO:0000256" key="3">
    <source>
        <dbReference type="ARBA" id="ARBA00023163"/>
    </source>
</evidence>
<organism evidence="7">
    <name type="scientific">Thermocrispum agreste</name>
    <dbReference type="NCBI Taxonomy" id="37925"/>
    <lineage>
        <taxon>Bacteria</taxon>
        <taxon>Bacillati</taxon>
        <taxon>Actinomycetota</taxon>
        <taxon>Actinomycetes</taxon>
        <taxon>Pseudonocardiales</taxon>
        <taxon>Pseudonocardiaceae</taxon>
        <taxon>Thermocrispum</taxon>
    </lineage>
</organism>
<dbReference type="PRINTS" id="PR00455">
    <property type="entry name" value="HTHTETR"/>
</dbReference>
<name>A0A2W4JC62_9PSEU</name>
<evidence type="ECO:0000313" key="8">
    <source>
        <dbReference type="Proteomes" id="UP000249324"/>
    </source>
</evidence>
<keyword evidence="2 4" id="KW-0238">DNA-binding</keyword>
<dbReference type="Pfam" id="PF17932">
    <property type="entry name" value="TetR_C_24"/>
    <property type="match status" value="1"/>
</dbReference>
<reference evidence="6 8" key="3">
    <citation type="journal article" date="2021" name="BMC Genomics">
        <title>Genome-resolved metagenome and metatranscriptome analyses of thermophilic composting reveal key bacterial players and their metabolic interactions.</title>
        <authorList>
            <person name="Braga L.P.P."/>
            <person name="Pereira R.V."/>
            <person name="Martins L.F."/>
            <person name="Moura L.M.S."/>
            <person name="Sanchez F.B."/>
            <person name="Patane J.S.L."/>
            <person name="da Silva A.M."/>
            <person name="Setubal J.C."/>
        </authorList>
    </citation>
    <scope>NUCLEOTIDE SEQUENCE [LARGE SCALE GENOMIC DNA]</scope>
    <source>
        <strain evidence="6">ZC4RG45</strain>
    </source>
</reference>
<keyword evidence="1" id="KW-0805">Transcription regulation</keyword>
<reference evidence="7" key="2">
    <citation type="submission" date="2018-05" db="EMBL/GenBank/DDBJ databases">
        <authorList>
            <person name="Lanie J.A."/>
            <person name="Ng W.-L."/>
            <person name="Kazmierczak K.M."/>
            <person name="Andrzejewski T.M."/>
            <person name="Davidsen T.M."/>
            <person name="Wayne K.J."/>
            <person name="Tettelin H."/>
            <person name="Glass J.I."/>
            <person name="Rusch D."/>
            <person name="Podicherti R."/>
            <person name="Tsui H.-C.T."/>
            <person name="Winkler M.E."/>
        </authorList>
    </citation>
    <scope>NUCLEOTIDE SEQUENCE</scope>
    <source>
        <strain evidence="7">ZC4RG45</strain>
    </source>
</reference>
<feature type="domain" description="HTH tetR-type" evidence="5">
    <location>
        <begin position="12"/>
        <end position="72"/>
    </location>
</feature>
<dbReference type="PANTHER" id="PTHR30055">
    <property type="entry name" value="HTH-TYPE TRANSCRIPTIONAL REGULATOR RUTR"/>
    <property type="match status" value="1"/>
</dbReference>
<gene>
    <name evidence="6" type="ORF">DIU77_000635</name>
    <name evidence="7" type="ORF">DIU77_10405</name>
</gene>
<dbReference type="GO" id="GO:0000976">
    <property type="term" value="F:transcription cis-regulatory region binding"/>
    <property type="evidence" value="ECO:0007669"/>
    <property type="project" value="TreeGrafter"/>
</dbReference>
<dbReference type="Pfam" id="PF00440">
    <property type="entry name" value="TetR_N"/>
    <property type="match status" value="1"/>
</dbReference>
<dbReference type="InterPro" id="IPR009057">
    <property type="entry name" value="Homeodomain-like_sf"/>
</dbReference>
<protein>
    <submittedName>
        <fullName evidence="7">TetR family transcriptional regulator</fullName>
    </submittedName>
    <submittedName>
        <fullName evidence="6">TetR/AcrR family transcriptional regulator</fullName>
    </submittedName>
</protein>
<evidence type="ECO:0000256" key="4">
    <source>
        <dbReference type="PROSITE-ProRule" id="PRU00335"/>
    </source>
</evidence>
<dbReference type="STRING" id="1111738.GCA_000427905_02867"/>
<keyword evidence="3" id="KW-0804">Transcription</keyword>
<proteinExistence type="predicted"/>
<evidence type="ECO:0000259" key="5">
    <source>
        <dbReference type="PROSITE" id="PS50977"/>
    </source>
</evidence>
<dbReference type="Gene3D" id="1.10.357.10">
    <property type="entry name" value="Tetracycline Repressor, domain 2"/>
    <property type="match status" value="1"/>
</dbReference>
<evidence type="ECO:0000256" key="2">
    <source>
        <dbReference type="ARBA" id="ARBA00023125"/>
    </source>
</evidence>
<dbReference type="InterPro" id="IPR050109">
    <property type="entry name" value="HTH-type_TetR-like_transc_reg"/>
</dbReference>
<dbReference type="AlphaFoldDB" id="A0A2W4JC62"/>
<reference evidence="6" key="1">
    <citation type="submission" date="2018-05" db="EMBL/GenBank/DDBJ databases">
        <authorList>
            <person name="Moura L."/>
            <person name="Setubal J.C."/>
        </authorList>
    </citation>
    <scope>NUCLEOTIDE SEQUENCE</scope>
    <source>
        <strain evidence="6">ZC4RG45</strain>
    </source>
</reference>
<accession>A0A2W4JC62</accession>
<reference evidence="6" key="4">
    <citation type="submission" date="2023-08" db="EMBL/GenBank/DDBJ databases">
        <authorList>
            <person name="Guima S.E.S."/>
            <person name="Martins L.F."/>
            <person name="Silva A.M."/>
            <person name="Setubal J.C."/>
        </authorList>
    </citation>
    <scope>NUCLEOTIDE SEQUENCE</scope>
    <source>
        <strain evidence="6">ZC4RG45</strain>
    </source>
</reference>
<dbReference type="SUPFAM" id="SSF46689">
    <property type="entry name" value="Homeodomain-like"/>
    <property type="match status" value="1"/>
</dbReference>
<dbReference type="InterPro" id="IPR036271">
    <property type="entry name" value="Tet_transcr_reg_TetR-rel_C_sf"/>
</dbReference>
<dbReference type="InterPro" id="IPR001647">
    <property type="entry name" value="HTH_TetR"/>
</dbReference>
<evidence type="ECO:0000313" key="7">
    <source>
        <dbReference type="EMBL" id="PZM96650.1"/>
    </source>
</evidence>
<dbReference type="GO" id="GO:0003700">
    <property type="term" value="F:DNA-binding transcription factor activity"/>
    <property type="evidence" value="ECO:0007669"/>
    <property type="project" value="TreeGrafter"/>
</dbReference>
<evidence type="ECO:0000313" key="6">
    <source>
        <dbReference type="EMBL" id="MFO7190740.1"/>
    </source>
</evidence>
<comment type="caution">
    <text evidence="7">The sequence shown here is derived from an EMBL/GenBank/DDBJ whole genome shotgun (WGS) entry which is preliminary data.</text>
</comment>
<dbReference type="PANTHER" id="PTHR30055:SF234">
    <property type="entry name" value="HTH-TYPE TRANSCRIPTIONAL REGULATOR BETI"/>
    <property type="match status" value="1"/>
</dbReference>
<dbReference type="SUPFAM" id="SSF48498">
    <property type="entry name" value="Tetracyclin repressor-like, C-terminal domain"/>
    <property type="match status" value="1"/>
</dbReference>
<evidence type="ECO:0000256" key="1">
    <source>
        <dbReference type="ARBA" id="ARBA00023015"/>
    </source>
</evidence>
<feature type="DNA-binding region" description="H-T-H motif" evidence="4">
    <location>
        <begin position="35"/>
        <end position="54"/>
    </location>
</feature>
<sequence length="219" mass="24203">MTGRPDSVNPNAATRDRILEAAAALLSKKGYSATRLTDIADLASVRAPALYYYFESRQDLIAEVMATGQRRLRAHVEAALDALDDDASPLDRIEAAVAAHLEVELSLSDFATAVSRNLGQLPDEVRDRLRAEGTKYIELWRRLLEQARRAGAIRPDLDLRAARMLVIGALNWTTEWWDPRQGSLAAVIDTAKNLVRHGLSAPAERRNHIASSSDVPMRP</sequence>
<dbReference type="EMBL" id="QGUI02000003">
    <property type="protein sequence ID" value="MFO7190740.1"/>
    <property type="molecule type" value="Genomic_DNA"/>
</dbReference>
<dbReference type="EMBL" id="QGUI01000369">
    <property type="protein sequence ID" value="PZM96650.1"/>
    <property type="molecule type" value="Genomic_DNA"/>
</dbReference>